<dbReference type="Gene3D" id="3.50.50.60">
    <property type="entry name" value="FAD/NAD(P)-binding domain"/>
    <property type="match status" value="1"/>
</dbReference>
<dbReference type="Gene3D" id="1.10.1060.10">
    <property type="entry name" value="Alpha-helical ferredoxin"/>
    <property type="match status" value="1"/>
</dbReference>
<comment type="caution">
    <text evidence="4">The sequence shown here is derived from an EMBL/GenBank/DDBJ whole genome shotgun (WGS) entry which is preliminary data.</text>
</comment>
<feature type="domain" description="NADH-ubiquinone oxidoreductase 51kDa subunit iron-sulphur binding" evidence="2">
    <location>
        <begin position="2"/>
        <end position="53"/>
    </location>
</feature>
<evidence type="ECO:0008006" key="5">
    <source>
        <dbReference type="Google" id="ProtNLM"/>
    </source>
</evidence>
<dbReference type="GO" id="GO:0016491">
    <property type="term" value="F:oxidoreductase activity"/>
    <property type="evidence" value="ECO:0007669"/>
    <property type="project" value="InterPro"/>
</dbReference>
<dbReference type="GO" id="GO:0051539">
    <property type="term" value="F:4 iron, 4 sulfur cluster binding"/>
    <property type="evidence" value="ECO:0007669"/>
    <property type="project" value="InterPro"/>
</dbReference>
<sequence>NRICAGDGREGDIEQLEQIARAVKLTSLCGLGQTAPNPVLSTIQYFRIEYEEHIREKHCRASVCEALVEAPCAHACPAGVNVPQYLGLIAEERLEQAVNLIRRRNPFISVCGRVCDAPCERRCRRSDVDEPIAIRALKRYASDNALEKLKPLLPPVSGKREVAIIGGGPAGLSCAYFLALLGRPSVVFEALSIPGGMLAVGIPGYRLPEQRLQEDIDYILSHGIELRTDTPVENIDDLRKHGYKAIFVATGAHNGRAIRIVGEDLEDV</sequence>
<evidence type="ECO:0000259" key="3">
    <source>
        <dbReference type="Pfam" id="PF14691"/>
    </source>
</evidence>
<feature type="non-terminal residue" evidence="4">
    <location>
        <position position="268"/>
    </location>
</feature>
<dbReference type="EMBL" id="BARU01028202">
    <property type="protein sequence ID" value="GAH67912.1"/>
    <property type="molecule type" value="Genomic_DNA"/>
</dbReference>
<dbReference type="InterPro" id="IPR009051">
    <property type="entry name" value="Helical_ferredxn"/>
</dbReference>
<evidence type="ECO:0000313" key="4">
    <source>
        <dbReference type="EMBL" id="GAH67912.1"/>
    </source>
</evidence>
<dbReference type="AlphaFoldDB" id="X1HES3"/>
<dbReference type="Pfam" id="PF07992">
    <property type="entry name" value="Pyr_redox_2"/>
    <property type="match status" value="1"/>
</dbReference>
<reference evidence="4" key="1">
    <citation type="journal article" date="2014" name="Front. Microbiol.">
        <title>High frequency of phylogenetically diverse reductive dehalogenase-homologous genes in deep subseafloor sedimentary metagenomes.</title>
        <authorList>
            <person name="Kawai M."/>
            <person name="Futagami T."/>
            <person name="Toyoda A."/>
            <person name="Takaki Y."/>
            <person name="Nishi S."/>
            <person name="Hori S."/>
            <person name="Arai W."/>
            <person name="Tsubouchi T."/>
            <person name="Morono Y."/>
            <person name="Uchiyama I."/>
            <person name="Ito T."/>
            <person name="Fujiyama A."/>
            <person name="Inagaki F."/>
            <person name="Takami H."/>
        </authorList>
    </citation>
    <scope>NUCLEOTIDE SEQUENCE</scope>
    <source>
        <strain evidence="4">Expedition CK06-06</strain>
    </source>
</reference>
<name>X1HES3_9ZZZZ</name>
<feature type="domain" description="Dihydroprymidine dehydrogenase" evidence="3">
    <location>
        <begin position="56"/>
        <end position="148"/>
    </location>
</feature>
<dbReference type="PANTHER" id="PTHR42783:SF3">
    <property type="entry name" value="GLUTAMATE SYNTHASE [NADPH] SMALL CHAIN-RELATED"/>
    <property type="match status" value="1"/>
</dbReference>
<proteinExistence type="predicted"/>
<protein>
    <recommendedName>
        <fullName evidence="5">Dihydroprymidine dehydrogenase domain-containing protein</fullName>
    </recommendedName>
</protein>
<dbReference type="InterPro" id="IPR028261">
    <property type="entry name" value="DPD_II"/>
</dbReference>
<feature type="domain" description="FAD/NAD(P)-binding" evidence="1">
    <location>
        <begin position="161"/>
        <end position="262"/>
    </location>
</feature>
<dbReference type="InterPro" id="IPR036188">
    <property type="entry name" value="FAD/NAD-bd_sf"/>
</dbReference>
<feature type="non-terminal residue" evidence="4">
    <location>
        <position position="1"/>
    </location>
</feature>
<dbReference type="Pfam" id="PF14691">
    <property type="entry name" value="Fer4_20"/>
    <property type="match status" value="1"/>
</dbReference>
<evidence type="ECO:0000259" key="2">
    <source>
        <dbReference type="Pfam" id="PF10589"/>
    </source>
</evidence>
<dbReference type="InterPro" id="IPR023753">
    <property type="entry name" value="FAD/NAD-binding_dom"/>
</dbReference>
<dbReference type="InterPro" id="IPR037207">
    <property type="entry name" value="Nuop51_4Fe4S-bd_sf"/>
</dbReference>
<organism evidence="4">
    <name type="scientific">marine sediment metagenome</name>
    <dbReference type="NCBI Taxonomy" id="412755"/>
    <lineage>
        <taxon>unclassified sequences</taxon>
        <taxon>metagenomes</taxon>
        <taxon>ecological metagenomes</taxon>
    </lineage>
</organism>
<dbReference type="InterPro" id="IPR019575">
    <property type="entry name" value="Nuop51_4Fe4S-bd"/>
</dbReference>
<dbReference type="SUPFAM" id="SSF140490">
    <property type="entry name" value="Nqo1C-terminal domain-like"/>
    <property type="match status" value="1"/>
</dbReference>
<evidence type="ECO:0000259" key="1">
    <source>
        <dbReference type="Pfam" id="PF07992"/>
    </source>
</evidence>
<accession>X1HES3</accession>
<dbReference type="Pfam" id="PF10589">
    <property type="entry name" value="NADH_4Fe-4S"/>
    <property type="match status" value="1"/>
</dbReference>
<gene>
    <name evidence="4" type="ORF">S03H2_45048</name>
</gene>
<dbReference type="SUPFAM" id="SSF51971">
    <property type="entry name" value="Nucleotide-binding domain"/>
    <property type="match status" value="1"/>
</dbReference>
<dbReference type="PRINTS" id="PR00419">
    <property type="entry name" value="ADXRDTASE"/>
</dbReference>
<dbReference type="PANTHER" id="PTHR42783">
    <property type="entry name" value="GLUTAMATE SYNTHASE [NADPH] SMALL CHAIN"/>
    <property type="match status" value="1"/>
</dbReference>